<dbReference type="Proteomes" id="UP000605676">
    <property type="component" value="Unassembled WGS sequence"/>
</dbReference>
<accession>A0ABS1HGY0</accession>
<protein>
    <submittedName>
        <fullName evidence="4">Tetratricopeptide repeat protein</fullName>
    </submittedName>
</protein>
<dbReference type="Pfam" id="PF13174">
    <property type="entry name" value="TPR_6"/>
    <property type="match status" value="1"/>
</dbReference>
<evidence type="ECO:0000256" key="2">
    <source>
        <dbReference type="ARBA" id="ARBA00022803"/>
    </source>
</evidence>
<dbReference type="Pfam" id="PF13432">
    <property type="entry name" value="TPR_16"/>
    <property type="match status" value="1"/>
</dbReference>
<organism evidence="4 5">
    <name type="scientific">Carboxylicivirga marina</name>
    <dbReference type="NCBI Taxonomy" id="2800988"/>
    <lineage>
        <taxon>Bacteria</taxon>
        <taxon>Pseudomonadati</taxon>
        <taxon>Bacteroidota</taxon>
        <taxon>Bacteroidia</taxon>
        <taxon>Marinilabiliales</taxon>
        <taxon>Marinilabiliaceae</taxon>
        <taxon>Carboxylicivirga</taxon>
    </lineage>
</organism>
<feature type="repeat" description="TPR" evidence="3">
    <location>
        <begin position="204"/>
        <end position="237"/>
    </location>
</feature>
<comment type="caution">
    <text evidence="4">The sequence shown here is derived from an EMBL/GenBank/DDBJ whole genome shotgun (WGS) entry which is preliminary data.</text>
</comment>
<reference evidence="4 5" key="1">
    <citation type="submission" date="2021-01" db="EMBL/GenBank/DDBJ databases">
        <title>Carboxyliciviraga sp.nov., isolated from coastal sediments.</title>
        <authorList>
            <person name="Lu D."/>
            <person name="Zhang T."/>
        </authorList>
    </citation>
    <scope>NUCLEOTIDE SEQUENCE [LARGE SCALE GENOMIC DNA]</scope>
    <source>
        <strain evidence="4 5">N1Y132</strain>
    </source>
</reference>
<evidence type="ECO:0000256" key="3">
    <source>
        <dbReference type="PROSITE-ProRule" id="PRU00339"/>
    </source>
</evidence>
<dbReference type="PANTHER" id="PTHR44943">
    <property type="entry name" value="CELLULOSE SYNTHASE OPERON PROTEIN C"/>
    <property type="match status" value="1"/>
</dbReference>
<dbReference type="InterPro" id="IPR051685">
    <property type="entry name" value="Ycf3/AcsC/BcsC/TPR_MFPF"/>
</dbReference>
<keyword evidence="2 3" id="KW-0802">TPR repeat</keyword>
<feature type="repeat" description="TPR" evidence="3">
    <location>
        <begin position="238"/>
        <end position="271"/>
    </location>
</feature>
<feature type="repeat" description="TPR" evidence="3">
    <location>
        <begin position="170"/>
        <end position="203"/>
    </location>
</feature>
<evidence type="ECO:0000313" key="4">
    <source>
        <dbReference type="EMBL" id="MBK3516841.1"/>
    </source>
</evidence>
<dbReference type="Pfam" id="PF13181">
    <property type="entry name" value="TPR_8"/>
    <property type="match status" value="2"/>
</dbReference>
<proteinExistence type="predicted"/>
<dbReference type="InterPro" id="IPR011990">
    <property type="entry name" value="TPR-like_helical_dom_sf"/>
</dbReference>
<sequence length="474" mass="54722">MQDFLRASHDEALQAIERFEKMISTDKIEYFDVHQIESIYDFYFEKNLTDQAAKILDIGLSQHPNAASLIVKKAMLIAENGDIDEALEHLYKIEPIESTNTDVLMTLGWIMLQKHQTNKALNYFWKAAKVSFEDKEDTLLEIAYNLNQYELYVEAIKFLEELLKTYPQNENALFEYAYSLDKVLEYQQSIDAYKRLLDINPFSENGWYNIGIIYNKLGNHLDACQAYDFTLAVNPNHEEAYFNKGNSLVQSGHFKEAIESYTEHITISKDTALTYQYIADCWEQLNNYDLAIRFYKLAIKLSPKLSDAWYGMGTSLMESANFQGGIQAIDQAISINALNADYWFAHARGLFELDKAEDAAHSLENGLNLDPDELTGWFELLKLKIILNKDFVIIDYINTISERYPDTSAIHYLAAIAHYHYLKDKQNALQAFKKGLSIDPDGISDIEQDYPSFLQDSDVKELINQENYKNKLNE</sequence>
<dbReference type="InterPro" id="IPR019734">
    <property type="entry name" value="TPR_rpt"/>
</dbReference>
<evidence type="ECO:0000256" key="1">
    <source>
        <dbReference type="ARBA" id="ARBA00022737"/>
    </source>
</evidence>
<dbReference type="RefSeq" id="WP_200464067.1">
    <property type="nucleotide sequence ID" value="NZ_JAENRR010000009.1"/>
</dbReference>
<dbReference type="PANTHER" id="PTHR44943:SF8">
    <property type="entry name" value="TPR REPEAT-CONTAINING PROTEIN MJ0263"/>
    <property type="match status" value="1"/>
</dbReference>
<feature type="repeat" description="TPR" evidence="3">
    <location>
        <begin position="272"/>
        <end position="305"/>
    </location>
</feature>
<evidence type="ECO:0000313" key="5">
    <source>
        <dbReference type="Proteomes" id="UP000605676"/>
    </source>
</evidence>
<name>A0ABS1HGY0_9BACT</name>
<keyword evidence="5" id="KW-1185">Reference proteome</keyword>
<dbReference type="Gene3D" id="1.25.40.10">
    <property type="entry name" value="Tetratricopeptide repeat domain"/>
    <property type="match status" value="3"/>
</dbReference>
<dbReference type="SMART" id="SM00028">
    <property type="entry name" value="TPR"/>
    <property type="match status" value="10"/>
</dbReference>
<dbReference type="PROSITE" id="PS50005">
    <property type="entry name" value="TPR"/>
    <property type="match status" value="4"/>
</dbReference>
<dbReference type="SUPFAM" id="SSF48452">
    <property type="entry name" value="TPR-like"/>
    <property type="match status" value="2"/>
</dbReference>
<keyword evidence="1" id="KW-0677">Repeat</keyword>
<dbReference type="EMBL" id="JAENRR010000009">
    <property type="protein sequence ID" value="MBK3516841.1"/>
    <property type="molecule type" value="Genomic_DNA"/>
</dbReference>
<gene>
    <name evidence="4" type="ORF">JIV24_05775</name>
</gene>